<dbReference type="Gene3D" id="1.10.3820.10">
    <property type="entry name" value="Di-heme elbow motif domain"/>
    <property type="match status" value="1"/>
</dbReference>
<keyword evidence="5" id="KW-0249">Electron transport</keyword>
<evidence type="ECO:0000313" key="8">
    <source>
        <dbReference type="EMBL" id="OEH86961.1"/>
    </source>
</evidence>
<dbReference type="GO" id="GO:0030313">
    <property type="term" value="C:cell envelope"/>
    <property type="evidence" value="ECO:0007669"/>
    <property type="project" value="UniProtKB-SubCell"/>
</dbReference>
<keyword evidence="2" id="KW-0813">Transport</keyword>
<evidence type="ECO:0000256" key="6">
    <source>
        <dbReference type="ARBA" id="ARBA00023004"/>
    </source>
</evidence>
<evidence type="ECO:0000256" key="4">
    <source>
        <dbReference type="ARBA" id="ARBA00022723"/>
    </source>
</evidence>
<keyword evidence="3" id="KW-0349">Heme</keyword>
<evidence type="ECO:0000259" key="7">
    <source>
        <dbReference type="Pfam" id="PF03264"/>
    </source>
</evidence>
<dbReference type="Proteomes" id="UP000095255">
    <property type="component" value="Unassembled WGS sequence"/>
</dbReference>
<dbReference type="AlphaFoldDB" id="A0A1E5LA16"/>
<sequence length="155" mass="17486">MAKFDKKKLWIIGIIAAVVIIGGSVGAIKYTSTNAFCVLCHTYEENSWMVGQHPEVNCITCHTKGLIMDKTVGIKKVFLTATGMVDPWHDKLPVKFKEEKCIACHFEPATDENKDLIDRHAKYTENVEGCLTCHGNVGHVQEILNEKYEYSKQQQ</sequence>
<keyword evidence="4" id="KW-0479">Metal-binding</keyword>
<dbReference type="InterPro" id="IPR036280">
    <property type="entry name" value="Multihaem_cyt_sf"/>
</dbReference>
<dbReference type="RefSeq" id="WP_069700839.1">
    <property type="nucleotide sequence ID" value="NZ_MJAT01000001.1"/>
</dbReference>
<comment type="caution">
    <text evidence="8">The sequence shown here is derived from an EMBL/GenBank/DDBJ whole genome shotgun (WGS) entry which is preliminary data.</text>
</comment>
<dbReference type="STRING" id="1390249.BHU72_01505"/>
<evidence type="ECO:0000256" key="2">
    <source>
        <dbReference type="ARBA" id="ARBA00022448"/>
    </source>
</evidence>
<dbReference type="GO" id="GO:0046872">
    <property type="term" value="F:metal ion binding"/>
    <property type="evidence" value="ECO:0007669"/>
    <property type="project" value="UniProtKB-KW"/>
</dbReference>
<accession>A0A1E5LA16</accession>
<evidence type="ECO:0000256" key="5">
    <source>
        <dbReference type="ARBA" id="ARBA00022982"/>
    </source>
</evidence>
<protein>
    <recommendedName>
        <fullName evidence="7">NapC/NirT cytochrome c N-terminal domain-containing protein</fullName>
    </recommendedName>
</protein>
<organism evidence="8 9">
    <name type="scientific">Desulfuribacillus stibiiarsenatis</name>
    <dbReference type="NCBI Taxonomy" id="1390249"/>
    <lineage>
        <taxon>Bacteria</taxon>
        <taxon>Bacillati</taxon>
        <taxon>Bacillota</taxon>
        <taxon>Desulfuribacillia</taxon>
        <taxon>Desulfuribacillales</taxon>
        <taxon>Desulfuribacillaceae</taxon>
        <taxon>Desulfuribacillus</taxon>
    </lineage>
</organism>
<keyword evidence="6" id="KW-0408">Iron</keyword>
<dbReference type="InterPro" id="IPR005126">
    <property type="entry name" value="NapC/NirT_cyt_c_N"/>
</dbReference>
<dbReference type="InterPro" id="IPR038266">
    <property type="entry name" value="NapC/NirT_cytc_sf"/>
</dbReference>
<feature type="domain" description="NapC/NirT cytochrome c N-terminal" evidence="7">
    <location>
        <begin position="8"/>
        <end position="140"/>
    </location>
</feature>
<evidence type="ECO:0000313" key="9">
    <source>
        <dbReference type="Proteomes" id="UP000095255"/>
    </source>
</evidence>
<evidence type="ECO:0000256" key="1">
    <source>
        <dbReference type="ARBA" id="ARBA00004196"/>
    </source>
</evidence>
<dbReference type="OrthoDB" id="9791652at2"/>
<reference evidence="8 9" key="1">
    <citation type="submission" date="2016-09" db="EMBL/GenBank/DDBJ databases">
        <title>Desulfuribacillus arsenicus sp. nov., an obligately anaerobic, dissimilatory arsenic- and antimonate-reducing bacterium isolated from anoxic sediments.</title>
        <authorList>
            <person name="Abin C.A."/>
            <person name="Hollibaugh J.T."/>
        </authorList>
    </citation>
    <scope>NUCLEOTIDE SEQUENCE [LARGE SCALE GENOMIC DNA]</scope>
    <source>
        <strain evidence="8 9">MLFW-2</strain>
    </source>
</reference>
<dbReference type="Pfam" id="PF03264">
    <property type="entry name" value="Cytochrom_NNT"/>
    <property type="match status" value="1"/>
</dbReference>
<dbReference type="SUPFAM" id="SSF48695">
    <property type="entry name" value="Multiheme cytochromes"/>
    <property type="match status" value="1"/>
</dbReference>
<proteinExistence type="predicted"/>
<dbReference type="EMBL" id="MJAT01000001">
    <property type="protein sequence ID" value="OEH86961.1"/>
    <property type="molecule type" value="Genomic_DNA"/>
</dbReference>
<evidence type="ECO:0000256" key="3">
    <source>
        <dbReference type="ARBA" id="ARBA00022617"/>
    </source>
</evidence>
<comment type="subcellular location">
    <subcellularLocation>
        <location evidence="1">Cell envelope</location>
    </subcellularLocation>
</comment>
<keyword evidence="9" id="KW-1185">Reference proteome</keyword>
<gene>
    <name evidence="8" type="ORF">BHU72_01505</name>
</gene>
<name>A0A1E5LA16_9FIRM</name>